<dbReference type="Gene3D" id="1.10.10.60">
    <property type="entry name" value="Homeodomain-like"/>
    <property type="match status" value="1"/>
</dbReference>
<evidence type="ECO:0000259" key="6">
    <source>
        <dbReference type="PROSITE" id="PS50977"/>
    </source>
</evidence>
<dbReference type="InterPro" id="IPR036271">
    <property type="entry name" value="Tet_transcr_reg_TetR-rel_C_sf"/>
</dbReference>
<dbReference type="Proteomes" id="UP001501442">
    <property type="component" value="Unassembled WGS sequence"/>
</dbReference>
<feature type="domain" description="HTH tetR-type" evidence="6">
    <location>
        <begin position="14"/>
        <end position="74"/>
    </location>
</feature>
<keyword evidence="2" id="KW-0805">Transcription regulation</keyword>
<dbReference type="Pfam" id="PF17932">
    <property type="entry name" value="TetR_C_24"/>
    <property type="match status" value="1"/>
</dbReference>
<reference evidence="8" key="1">
    <citation type="journal article" date="2019" name="Int. J. Syst. Evol. Microbiol.">
        <title>The Global Catalogue of Microorganisms (GCM) 10K type strain sequencing project: providing services to taxonomists for standard genome sequencing and annotation.</title>
        <authorList>
            <consortium name="The Broad Institute Genomics Platform"/>
            <consortium name="The Broad Institute Genome Sequencing Center for Infectious Disease"/>
            <person name="Wu L."/>
            <person name="Ma J."/>
        </authorList>
    </citation>
    <scope>NUCLEOTIDE SEQUENCE [LARGE SCALE GENOMIC DNA]</scope>
    <source>
        <strain evidence="8">JCM 17939</strain>
    </source>
</reference>
<dbReference type="InterPro" id="IPR041490">
    <property type="entry name" value="KstR2_TetR_C"/>
</dbReference>
<keyword evidence="8" id="KW-1185">Reference proteome</keyword>
<dbReference type="EMBL" id="BAABHK010000002">
    <property type="protein sequence ID" value="GAA4621954.1"/>
    <property type="molecule type" value="Genomic_DNA"/>
</dbReference>
<comment type="caution">
    <text evidence="7">The sequence shown here is derived from an EMBL/GenBank/DDBJ whole genome shotgun (WGS) entry which is preliminary data.</text>
</comment>
<feature type="DNA-binding region" description="H-T-H motif" evidence="5">
    <location>
        <begin position="37"/>
        <end position="56"/>
    </location>
</feature>
<evidence type="ECO:0000256" key="4">
    <source>
        <dbReference type="ARBA" id="ARBA00023163"/>
    </source>
</evidence>
<evidence type="ECO:0000256" key="2">
    <source>
        <dbReference type="ARBA" id="ARBA00023015"/>
    </source>
</evidence>
<evidence type="ECO:0000313" key="7">
    <source>
        <dbReference type="EMBL" id="GAA4621954.1"/>
    </source>
</evidence>
<keyword evidence="1" id="KW-0678">Repressor</keyword>
<dbReference type="InterPro" id="IPR001647">
    <property type="entry name" value="HTH_TetR"/>
</dbReference>
<dbReference type="PANTHER" id="PTHR30055">
    <property type="entry name" value="HTH-TYPE TRANSCRIPTIONAL REGULATOR RUTR"/>
    <property type="match status" value="1"/>
</dbReference>
<dbReference type="RefSeq" id="WP_345429647.1">
    <property type="nucleotide sequence ID" value="NZ_BAABHK010000002.1"/>
</dbReference>
<gene>
    <name evidence="7" type="primary">kstR2_1</name>
    <name evidence="7" type="ORF">GCM10023196_012220</name>
</gene>
<dbReference type="InterPro" id="IPR050109">
    <property type="entry name" value="HTH-type_TetR-like_transc_reg"/>
</dbReference>
<evidence type="ECO:0000313" key="8">
    <source>
        <dbReference type="Proteomes" id="UP001501442"/>
    </source>
</evidence>
<dbReference type="SUPFAM" id="SSF48498">
    <property type="entry name" value="Tetracyclin repressor-like, C-terminal domain"/>
    <property type="match status" value="1"/>
</dbReference>
<keyword evidence="3 5" id="KW-0238">DNA-binding</keyword>
<proteinExistence type="predicted"/>
<dbReference type="PRINTS" id="PR00455">
    <property type="entry name" value="HTHTETR"/>
</dbReference>
<protein>
    <submittedName>
        <fullName evidence="7">TetR family transcriptional regulator KstR2</fullName>
    </submittedName>
</protein>
<keyword evidence="4" id="KW-0804">Transcription</keyword>
<dbReference type="PANTHER" id="PTHR30055:SF175">
    <property type="entry name" value="HTH-TYPE TRANSCRIPTIONAL REPRESSOR KSTR2"/>
    <property type="match status" value="1"/>
</dbReference>
<dbReference type="PROSITE" id="PS50977">
    <property type="entry name" value="HTH_TETR_2"/>
    <property type="match status" value="1"/>
</dbReference>
<dbReference type="Pfam" id="PF00440">
    <property type="entry name" value="TetR_N"/>
    <property type="match status" value="1"/>
</dbReference>
<evidence type="ECO:0000256" key="5">
    <source>
        <dbReference type="PROSITE-ProRule" id="PRU00335"/>
    </source>
</evidence>
<dbReference type="InterPro" id="IPR009057">
    <property type="entry name" value="Homeodomain-like_sf"/>
</dbReference>
<sequence length="208" mass="23026">MAASFVEEPEAGPRSKRVAILAAAVDCFGETGFEATKWSTVAERVGIGQTALYHYFESKTHCLLTIMRLELQRSHDKFTEATAGVAEPADALRSAVRAAYDVSDQEVLQMRILHNHMDLLSGARKSKREEAERVAARQLVQVVERDWTNLLVRGMSQGAFPLRDAQLLGASVLGLIVSVWRWYRPSGPTPLSEISDLIEDACVRIVAM</sequence>
<accession>A0ABP8U573</accession>
<organism evidence="7 8">
    <name type="scientific">Actinoallomurus vinaceus</name>
    <dbReference type="NCBI Taxonomy" id="1080074"/>
    <lineage>
        <taxon>Bacteria</taxon>
        <taxon>Bacillati</taxon>
        <taxon>Actinomycetota</taxon>
        <taxon>Actinomycetes</taxon>
        <taxon>Streptosporangiales</taxon>
        <taxon>Thermomonosporaceae</taxon>
        <taxon>Actinoallomurus</taxon>
    </lineage>
</organism>
<evidence type="ECO:0000256" key="1">
    <source>
        <dbReference type="ARBA" id="ARBA00022491"/>
    </source>
</evidence>
<name>A0ABP8U573_9ACTN</name>
<evidence type="ECO:0000256" key="3">
    <source>
        <dbReference type="ARBA" id="ARBA00023125"/>
    </source>
</evidence>
<dbReference type="SUPFAM" id="SSF46689">
    <property type="entry name" value="Homeodomain-like"/>
    <property type="match status" value="1"/>
</dbReference>
<dbReference type="Gene3D" id="1.10.357.10">
    <property type="entry name" value="Tetracycline Repressor, domain 2"/>
    <property type="match status" value="1"/>
</dbReference>